<evidence type="ECO:0000313" key="2">
    <source>
        <dbReference type="Proteomes" id="UP000238937"/>
    </source>
</evidence>
<dbReference type="Proteomes" id="UP000238937">
    <property type="component" value="Unassembled WGS sequence"/>
</dbReference>
<accession>A0A2T1GH31</accession>
<evidence type="ECO:0000313" key="1">
    <source>
        <dbReference type="EMBL" id="PSB56991.1"/>
    </source>
</evidence>
<dbReference type="AlphaFoldDB" id="A0A2T1GH31"/>
<sequence length="88" mass="10192">MRFDLDLYFDRALPIVLLFFGRLRTQSLFRSGILKGIGLKPIAALTERVCDGFRSARDPALDRLNFALDWQQPRAMVFLCRSGDWSLR</sequence>
<keyword evidence="2" id="KW-1185">Reference proteome</keyword>
<name>A0A2T1GH31_9CYAN</name>
<protein>
    <submittedName>
        <fullName evidence="1">Uncharacterized protein</fullName>
    </submittedName>
</protein>
<proteinExistence type="predicted"/>
<comment type="caution">
    <text evidence="1">The sequence shown here is derived from an EMBL/GenBank/DDBJ whole genome shotgun (WGS) entry which is preliminary data.</text>
</comment>
<reference evidence="1 2" key="1">
    <citation type="submission" date="2018-03" db="EMBL/GenBank/DDBJ databases">
        <title>The ancient ancestry and fast evolution of plastids.</title>
        <authorList>
            <person name="Moore K.R."/>
            <person name="Magnabosco C."/>
            <person name="Momper L."/>
            <person name="Gold D.A."/>
            <person name="Bosak T."/>
            <person name="Fournier G.P."/>
        </authorList>
    </citation>
    <scope>NUCLEOTIDE SEQUENCE [LARGE SCALE GENOMIC DNA]</scope>
    <source>
        <strain evidence="1 2">CCALA 037</strain>
    </source>
</reference>
<gene>
    <name evidence="1" type="ORF">C7B77_10000</name>
</gene>
<organism evidence="1 2">
    <name type="scientific">Chamaesiphon polymorphus CCALA 037</name>
    <dbReference type="NCBI Taxonomy" id="2107692"/>
    <lineage>
        <taxon>Bacteria</taxon>
        <taxon>Bacillati</taxon>
        <taxon>Cyanobacteriota</taxon>
        <taxon>Cyanophyceae</taxon>
        <taxon>Gomontiellales</taxon>
        <taxon>Chamaesiphonaceae</taxon>
        <taxon>Chamaesiphon</taxon>
    </lineage>
</organism>
<dbReference type="EMBL" id="PVWO01000098">
    <property type="protein sequence ID" value="PSB56991.1"/>
    <property type="molecule type" value="Genomic_DNA"/>
</dbReference>